<name>A0A844BCL2_9BURK</name>
<dbReference type="Proteomes" id="UP000487350">
    <property type="component" value="Unassembled WGS sequence"/>
</dbReference>
<keyword evidence="2" id="KW-1185">Reference proteome</keyword>
<reference evidence="1 2" key="1">
    <citation type="submission" date="2019-11" db="EMBL/GenBank/DDBJ databases">
        <title>Caenimonas koreensis gen. nov., sp. nov., isolated from activated sludge.</title>
        <authorList>
            <person name="Seung H.R."/>
        </authorList>
    </citation>
    <scope>NUCLEOTIDE SEQUENCE [LARGE SCALE GENOMIC DNA]</scope>
    <source>
        <strain evidence="1 2">EMB320</strain>
    </source>
</reference>
<protein>
    <submittedName>
        <fullName evidence="1">Uncharacterized protein</fullName>
    </submittedName>
</protein>
<evidence type="ECO:0000313" key="1">
    <source>
        <dbReference type="EMBL" id="MRD49409.1"/>
    </source>
</evidence>
<evidence type="ECO:0000313" key="2">
    <source>
        <dbReference type="Proteomes" id="UP000487350"/>
    </source>
</evidence>
<dbReference type="RefSeq" id="WP_153586722.1">
    <property type="nucleotide sequence ID" value="NZ_WJBU01000024.1"/>
</dbReference>
<proteinExistence type="predicted"/>
<dbReference type="AlphaFoldDB" id="A0A844BCL2"/>
<dbReference type="EMBL" id="WJBU01000024">
    <property type="protein sequence ID" value="MRD49409.1"/>
    <property type="molecule type" value="Genomic_DNA"/>
</dbReference>
<comment type="caution">
    <text evidence="1">The sequence shown here is derived from an EMBL/GenBank/DDBJ whole genome shotgun (WGS) entry which is preliminary data.</text>
</comment>
<sequence length="59" mass="6626">MRFASINVPKETVPERVSAAEILRRIVVGEPAAQTPGAEVRIQDLPMELDQRVRLVGEW</sequence>
<accession>A0A844BCL2</accession>
<gene>
    <name evidence="1" type="ORF">GHT07_19225</name>
</gene>
<organism evidence="1 2">
    <name type="scientific">Caenimonas koreensis DSM 17982</name>
    <dbReference type="NCBI Taxonomy" id="1121255"/>
    <lineage>
        <taxon>Bacteria</taxon>
        <taxon>Pseudomonadati</taxon>
        <taxon>Pseudomonadota</taxon>
        <taxon>Betaproteobacteria</taxon>
        <taxon>Burkholderiales</taxon>
        <taxon>Comamonadaceae</taxon>
        <taxon>Caenimonas</taxon>
    </lineage>
</organism>
<dbReference type="OrthoDB" id="8854803at2"/>